<dbReference type="InterPro" id="IPR039904">
    <property type="entry name" value="TRANK1"/>
</dbReference>
<dbReference type="PANTHER" id="PTHR21529:SF4">
    <property type="entry name" value="TPR AND ANKYRIN REPEAT-CONTAINING PROTEIN 1"/>
    <property type="match status" value="1"/>
</dbReference>
<dbReference type="EMBL" id="HBIP01006989">
    <property type="protein sequence ID" value="CAE0488594.1"/>
    <property type="molecule type" value="Transcribed_RNA"/>
</dbReference>
<dbReference type="EMBL" id="HBIP01006987">
    <property type="protein sequence ID" value="CAE0488592.1"/>
    <property type="molecule type" value="Transcribed_RNA"/>
</dbReference>
<dbReference type="EMBL" id="HBIP01006993">
    <property type="protein sequence ID" value="CAE0488598.1"/>
    <property type="molecule type" value="Transcribed_RNA"/>
</dbReference>
<evidence type="ECO:0000313" key="2">
    <source>
        <dbReference type="EMBL" id="CAE0488594.1"/>
    </source>
</evidence>
<evidence type="ECO:0000313" key="1">
    <source>
        <dbReference type="EMBL" id="CAE0488592.1"/>
    </source>
</evidence>
<accession>A0A6S8HR13</accession>
<evidence type="ECO:0000313" key="3">
    <source>
        <dbReference type="EMBL" id="CAE0488598.1"/>
    </source>
</evidence>
<proteinExistence type="predicted"/>
<name>A0A6S8HR13_DUNTE</name>
<dbReference type="AlphaFoldDB" id="A0A6S8HR13"/>
<dbReference type="PANTHER" id="PTHR21529">
    <property type="entry name" value="MAMMARY TURMOR VIRUS RECEPTOR HOMOLOG 1, 2 MTVR1, 2"/>
    <property type="match status" value="1"/>
</dbReference>
<sequence length="287" mass="32246">MEKVKQEEIAVANVQDAAKEAFSSNLWKVVFSQEWMRQVCKICRKEDRAKVFAFVCWLANGQRPPGYPKSTACNHASPEFRELIHVSDVINHTLVWHIDVDHNPSDCRQIIKLWALLPKNMVFAFVRRLEGGLRQYSSQYLERCKLVHCPGLNSSNSISTTTPGIISGRRGNSLLIGSSRAPVLPKPFLSGGSFIWWARDEAAAREGGVSQFLEHANPDESIGLQKFFTLQSAEASLLCRAPPGAELELLFELNEEEKQIMNYERTLFVQGRSGTGKVVNTLPSVTW</sequence>
<protein>
    <submittedName>
        <fullName evidence="2">Uncharacterized protein</fullName>
    </submittedName>
</protein>
<gene>
    <name evidence="1" type="ORF">DTER00134_LOCUS3656</name>
    <name evidence="2" type="ORF">DTER00134_LOCUS3658</name>
    <name evidence="3" type="ORF">DTER00134_LOCUS3662</name>
</gene>
<organism evidence="2">
    <name type="scientific">Dunaliella tertiolecta</name>
    <name type="common">Green alga</name>
    <dbReference type="NCBI Taxonomy" id="3047"/>
    <lineage>
        <taxon>Eukaryota</taxon>
        <taxon>Viridiplantae</taxon>
        <taxon>Chlorophyta</taxon>
        <taxon>core chlorophytes</taxon>
        <taxon>Chlorophyceae</taxon>
        <taxon>CS clade</taxon>
        <taxon>Chlamydomonadales</taxon>
        <taxon>Dunaliellaceae</taxon>
        <taxon>Dunaliella</taxon>
    </lineage>
</organism>
<reference evidence="2" key="1">
    <citation type="submission" date="2021-01" db="EMBL/GenBank/DDBJ databases">
        <authorList>
            <person name="Corre E."/>
            <person name="Pelletier E."/>
            <person name="Niang G."/>
            <person name="Scheremetjew M."/>
            <person name="Finn R."/>
            <person name="Kale V."/>
            <person name="Holt S."/>
            <person name="Cochrane G."/>
            <person name="Meng A."/>
            <person name="Brown T."/>
            <person name="Cohen L."/>
        </authorList>
    </citation>
    <scope>NUCLEOTIDE SEQUENCE</scope>
    <source>
        <strain evidence="2">CCMP1320</strain>
    </source>
</reference>